<proteinExistence type="predicted"/>
<organism evidence="1">
    <name type="scientific">Arion vulgaris</name>
    <dbReference type="NCBI Taxonomy" id="1028688"/>
    <lineage>
        <taxon>Eukaryota</taxon>
        <taxon>Metazoa</taxon>
        <taxon>Spiralia</taxon>
        <taxon>Lophotrochozoa</taxon>
        <taxon>Mollusca</taxon>
        <taxon>Gastropoda</taxon>
        <taxon>Heterobranchia</taxon>
        <taxon>Euthyneura</taxon>
        <taxon>Panpulmonata</taxon>
        <taxon>Eupulmonata</taxon>
        <taxon>Stylommatophora</taxon>
        <taxon>Helicina</taxon>
        <taxon>Arionoidea</taxon>
        <taxon>Arionidae</taxon>
        <taxon>Arion</taxon>
    </lineage>
</organism>
<dbReference type="EMBL" id="HACG01020396">
    <property type="protein sequence ID" value="CEK67261.1"/>
    <property type="molecule type" value="Transcribed_RNA"/>
</dbReference>
<feature type="non-terminal residue" evidence="1">
    <location>
        <position position="1"/>
    </location>
</feature>
<evidence type="ECO:0000313" key="1">
    <source>
        <dbReference type="EMBL" id="CEK67261.1"/>
    </source>
</evidence>
<protein>
    <submittedName>
        <fullName evidence="1">Uncharacterized protein</fullName>
    </submittedName>
</protein>
<reference evidence="1" key="1">
    <citation type="submission" date="2014-12" db="EMBL/GenBank/DDBJ databases">
        <title>Insight into the proteome of Arion vulgaris.</title>
        <authorList>
            <person name="Aradska J."/>
            <person name="Bulat T."/>
            <person name="Smidak R."/>
            <person name="Sarate P."/>
            <person name="Gangsoo J."/>
            <person name="Sialana F."/>
            <person name="Bilban M."/>
            <person name="Lubec G."/>
        </authorList>
    </citation>
    <scope>NUCLEOTIDE SEQUENCE</scope>
    <source>
        <tissue evidence="1">Skin</tissue>
    </source>
</reference>
<feature type="non-terminal residue" evidence="1">
    <location>
        <position position="149"/>
    </location>
</feature>
<sequence>DAERENDDNKSVSSVNRSSEMLSADDIWTMITQGDYPDSALIRIAELKENLNLTEKGWQDLAREGNPLVICGILCDWLDQLNEPVLRTQDVSVLIENVTDSGRALLRLEKSSKCFLEYIMLVVSKFDITSLRLRQEALEFFLSYLCQKR</sequence>
<accession>A0A0B6ZH94</accession>
<name>A0A0B6ZH94_9EUPU</name>
<dbReference type="AlphaFoldDB" id="A0A0B6ZH94"/>
<gene>
    <name evidence="1" type="primary">ORF61982</name>
</gene>